<keyword evidence="2" id="KW-0238">DNA-binding</keyword>
<comment type="caution">
    <text evidence="2">The sequence shown here is derived from an EMBL/GenBank/DDBJ whole genome shotgun (WGS) entry which is preliminary data.</text>
</comment>
<dbReference type="Gene3D" id="1.10.10.10">
    <property type="entry name" value="Winged helix-like DNA-binding domain superfamily/Winged helix DNA-binding domain"/>
    <property type="match status" value="1"/>
</dbReference>
<protein>
    <submittedName>
        <fullName evidence="2">DNA-binding MarR family transcriptional regulator</fullName>
    </submittedName>
</protein>
<organism evidence="2 3">
    <name type="scientific">Catenuloplanes indicus</name>
    <dbReference type="NCBI Taxonomy" id="137267"/>
    <lineage>
        <taxon>Bacteria</taxon>
        <taxon>Bacillati</taxon>
        <taxon>Actinomycetota</taxon>
        <taxon>Actinomycetes</taxon>
        <taxon>Micromonosporales</taxon>
        <taxon>Micromonosporaceae</taxon>
        <taxon>Catenuloplanes</taxon>
    </lineage>
</organism>
<reference evidence="2 3" key="1">
    <citation type="submission" date="2023-07" db="EMBL/GenBank/DDBJ databases">
        <title>Sequencing the genomes of 1000 actinobacteria strains.</title>
        <authorList>
            <person name="Klenk H.-P."/>
        </authorList>
    </citation>
    <scope>NUCLEOTIDE SEQUENCE [LARGE SCALE GENOMIC DNA]</scope>
    <source>
        <strain evidence="2 3">DSM 44709</strain>
    </source>
</reference>
<dbReference type="EMBL" id="JAUSUZ010000001">
    <property type="protein sequence ID" value="MDQ0363721.1"/>
    <property type="molecule type" value="Genomic_DNA"/>
</dbReference>
<dbReference type="RefSeq" id="WP_307234569.1">
    <property type="nucleotide sequence ID" value="NZ_JAUSUZ010000001.1"/>
</dbReference>
<evidence type="ECO:0000313" key="2">
    <source>
        <dbReference type="EMBL" id="MDQ0363721.1"/>
    </source>
</evidence>
<dbReference type="GO" id="GO:0003677">
    <property type="term" value="F:DNA binding"/>
    <property type="evidence" value="ECO:0007669"/>
    <property type="project" value="UniProtKB-KW"/>
</dbReference>
<sequence>MPSSTPASRGWTFLTNHAHVLLAIAREPTARLRDVAASVGITERAAQAIVADLEADGYLHRERVGRRNEYTINPAGRFRHPAEADHRVGELIALFTAAPRR</sequence>
<feature type="domain" description="HTH marR-type" evidence="1">
    <location>
        <begin position="16"/>
        <end position="64"/>
    </location>
</feature>
<gene>
    <name evidence="2" type="ORF">J2S42_000390</name>
</gene>
<dbReference type="GO" id="GO:0003700">
    <property type="term" value="F:DNA-binding transcription factor activity"/>
    <property type="evidence" value="ECO:0007669"/>
    <property type="project" value="InterPro"/>
</dbReference>
<dbReference type="Proteomes" id="UP001240236">
    <property type="component" value="Unassembled WGS sequence"/>
</dbReference>
<name>A0AAE4AVH4_9ACTN</name>
<evidence type="ECO:0000313" key="3">
    <source>
        <dbReference type="Proteomes" id="UP001240236"/>
    </source>
</evidence>
<dbReference type="SUPFAM" id="SSF46785">
    <property type="entry name" value="Winged helix' DNA-binding domain"/>
    <property type="match status" value="1"/>
</dbReference>
<keyword evidence="3" id="KW-1185">Reference proteome</keyword>
<evidence type="ECO:0000259" key="1">
    <source>
        <dbReference type="Pfam" id="PF12802"/>
    </source>
</evidence>
<dbReference type="AlphaFoldDB" id="A0AAE4AVH4"/>
<dbReference type="InterPro" id="IPR036390">
    <property type="entry name" value="WH_DNA-bd_sf"/>
</dbReference>
<accession>A0AAE4AVH4</accession>
<proteinExistence type="predicted"/>
<dbReference type="InterPro" id="IPR036388">
    <property type="entry name" value="WH-like_DNA-bd_sf"/>
</dbReference>
<dbReference type="InterPro" id="IPR000835">
    <property type="entry name" value="HTH_MarR-typ"/>
</dbReference>
<dbReference type="Pfam" id="PF12802">
    <property type="entry name" value="MarR_2"/>
    <property type="match status" value="1"/>
</dbReference>